<dbReference type="GO" id="GO:0016787">
    <property type="term" value="F:hydrolase activity"/>
    <property type="evidence" value="ECO:0007669"/>
    <property type="project" value="UniProtKB-KW"/>
</dbReference>
<evidence type="ECO:0000256" key="2">
    <source>
        <dbReference type="ARBA" id="ARBA00022729"/>
    </source>
</evidence>
<evidence type="ECO:0000256" key="6">
    <source>
        <dbReference type="ARBA" id="ARBA00023180"/>
    </source>
</evidence>
<feature type="domain" description="Partial AB-hydrolase lipase" evidence="7">
    <location>
        <begin position="40"/>
        <end position="99"/>
    </location>
</feature>
<protein>
    <recommendedName>
        <fullName evidence="7">Partial AB-hydrolase lipase domain-containing protein</fullName>
    </recommendedName>
</protein>
<evidence type="ECO:0000313" key="9">
    <source>
        <dbReference type="EMBL" id="JAS12985.1"/>
    </source>
</evidence>
<dbReference type="EMBL" id="GEDC01024096">
    <property type="protein sequence ID" value="JAS13202.1"/>
    <property type="molecule type" value="Transcribed_RNA"/>
</dbReference>
<keyword evidence="4" id="KW-0442">Lipid degradation</keyword>
<dbReference type="EMBL" id="GEDC01020251">
    <property type="protein sequence ID" value="JAS17047.1"/>
    <property type="molecule type" value="Transcribed_RNA"/>
</dbReference>
<evidence type="ECO:0000313" key="8">
    <source>
        <dbReference type="EMBL" id="JAS07981.1"/>
    </source>
</evidence>
<evidence type="ECO:0000256" key="4">
    <source>
        <dbReference type="ARBA" id="ARBA00022963"/>
    </source>
</evidence>
<dbReference type="Pfam" id="PF04083">
    <property type="entry name" value="Abhydro_lipase"/>
    <property type="match status" value="1"/>
</dbReference>
<evidence type="ECO:0000256" key="5">
    <source>
        <dbReference type="ARBA" id="ARBA00023098"/>
    </source>
</evidence>
<dbReference type="FunFam" id="3.40.50.1820:FF:000021">
    <property type="entry name" value="Lipase"/>
    <property type="match status" value="1"/>
</dbReference>
<dbReference type="InterPro" id="IPR006693">
    <property type="entry name" value="AB_hydrolase_lipase"/>
</dbReference>
<keyword evidence="5" id="KW-0443">Lipid metabolism</keyword>
<proteinExistence type="inferred from homology"/>
<reference evidence="8" key="1">
    <citation type="submission" date="2015-12" db="EMBL/GenBank/DDBJ databases">
        <title>De novo transcriptome assembly of four potential Pierce s Disease insect vectors from Arizona vineyards.</title>
        <authorList>
            <person name="Tassone E.E."/>
        </authorList>
    </citation>
    <scope>NUCLEOTIDE SEQUENCE</scope>
</reference>
<evidence type="ECO:0000313" key="10">
    <source>
        <dbReference type="EMBL" id="JAS13202.1"/>
    </source>
</evidence>
<keyword evidence="3" id="KW-0378">Hydrolase</keyword>
<evidence type="ECO:0000259" key="7">
    <source>
        <dbReference type="Pfam" id="PF04083"/>
    </source>
</evidence>
<keyword evidence="2" id="KW-0732">Signal</keyword>
<dbReference type="AlphaFoldDB" id="A0A1B6C389"/>
<dbReference type="EMBL" id="GEDC01024313">
    <property type="protein sequence ID" value="JAS12985.1"/>
    <property type="molecule type" value="Transcribed_RNA"/>
</dbReference>
<dbReference type="SUPFAM" id="SSF53474">
    <property type="entry name" value="alpha/beta-Hydrolases"/>
    <property type="match status" value="1"/>
</dbReference>
<dbReference type="EMBL" id="GEDC01029317">
    <property type="protein sequence ID" value="JAS07981.1"/>
    <property type="molecule type" value="Transcribed_RNA"/>
</dbReference>
<comment type="similarity">
    <text evidence="1">Belongs to the AB hydrolase superfamily. Lipase family.</text>
</comment>
<sequence>MFSYKYLFTYYFMLSVYCKAGFFDDLMIINAYDSDSLPTPDIIIQAGYPCETHSVTTQDGFILGIHRIPGNSTHGVNPNLPPIILQHGLLDSSADWVLSGPEAGLAFILANKGYDVWLGNSRGNVYSRAHTTLSPDDDNFWKWTWHEMGYYDVPALIDYILNTTKHKKVDYVGHSMGTTMFFVMCTMRPDYNDKISSMIALAPVAFIGNTKSPIKYLAPYSQDFEKVIDIFGHGELSLNGALKAFFKYLCIMTTFQEEVCENIMFLIVGFDKGQLDLKLLPIILGHNPAGVSARTVVHYAQEIQSKRFCPFDFGVEKNMEVYNSSQPPSYNLSLITAPVSLIYASNDYLATPSDVEYLFKTLNTQVQIFKVAYEKFNHLDFLWGRNATSLVYDLMYRLLGLNDTNRSTLNGSVDFFTLQADKIDSTQDKTEAIKEKTEPIKEKAEPITEKTEPNKVKTEPIKVKPESVKEKAVLIEEKVESLIKKTEPLSIPPKVKKLPKIENKEIKEKLKNIEKKLPFWQNAIIDKLVSLQKFITNRISSSKRK</sequence>
<organism evidence="8">
    <name type="scientific">Clastoptera arizonana</name>
    <name type="common">Arizona spittle bug</name>
    <dbReference type="NCBI Taxonomy" id="38151"/>
    <lineage>
        <taxon>Eukaryota</taxon>
        <taxon>Metazoa</taxon>
        <taxon>Ecdysozoa</taxon>
        <taxon>Arthropoda</taxon>
        <taxon>Hexapoda</taxon>
        <taxon>Insecta</taxon>
        <taxon>Pterygota</taxon>
        <taxon>Neoptera</taxon>
        <taxon>Paraneoptera</taxon>
        <taxon>Hemiptera</taxon>
        <taxon>Auchenorrhyncha</taxon>
        <taxon>Cercopoidea</taxon>
        <taxon>Clastopteridae</taxon>
        <taxon>Clastoptera</taxon>
    </lineage>
</organism>
<evidence type="ECO:0000256" key="1">
    <source>
        <dbReference type="ARBA" id="ARBA00010701"/>
    </source>
</evidence>
<gene>
    <name evidence="11" type="ORF">g.36665</name>
    <name evidence="9" type="ORF">g.36669</name>
    <name evidence="10" type="ORF">g.36671</name>
    <name evidence="8" type="ORF">g.36675</name>
</gene>
<accession>A0A1B6C389</accession>
<evidence type="ECO:0000313" key="11">
    <source>
        <dbReference type="EMBL" id="JAS17047.1"/>
    </source>
</evidence>
<dbReference type="Gene3D" id="3.40.50.1820">
    <property type="entry name" value="alpha/beta hydrolase"/>
    <property type="match status" value="1"/>
</dbReference>
<dbReference type="PANTHER" id="PTHR11005">
    <property type="entry name" value="LYSOSOMAL ACID LIPASE-RELATED"/>
    <property type="match status" value="1"/>
</dbReference>
<name>A0A1B6C389_9HEMI</name>
<dbReference type="GO" id="GO:0016042">
    <property type="term" value="P:lipid catabolic process"/>
    <property type="evidence" value="ECO:0007669"/>
    <property type="project" value="UniProtKB-KW"/>
</dbReference>
<dbReference type="InterPro" id="IPR029058">
    <property type="entry name" value="AB_hydrolase_fold"/>
</dbReference>
<keyword evidence="6" id="KW-0325">Glycoprotein</keyword>
<evidence type="ECO:0000256" key="3">
    <source>
        <dbReference type="ARBA" id="ARBA00022801"/>
    </source>
</evidence>